<dbReference type="Proteomes" id="UP000279833">
    <property type="component" value="Unassembled WGS sequence"/>
</dbReference>
<sequence>MGNRRTGLMRILLDVHPLIRCGPEPIITTSLLQLKRMYERNPKQLYAAGIYPNVYNRAIAAYFSEIIINMGQSAKYLCHKQPFTFYYLNYLNEIFINAKFIHMHGSQSQQQMQEKTNSVAAASAAVGLNIHKGKSRILRCKTACANSVTIDGEDLEDVKTFTYLGSIIDEQGGSDEDVKARIGKARAIDSDTWPQILTATW</sequence>
<dbReference type="InterPro" id="IPR027417">
    <property type="entry name" value="P-loop_NTPase"/>
</dbReference>
<comment type="function">
    <text evidence="5">Catalyzes the O-sulfation of tyrosine residues within acidic motifs of polypeptides, using 3'-phosphoadenylyl sulfate (PAPS) as cosubstrate.</text>
</comment>
<dbReference type="Gene3D" id="3.40.50.300">
    <property type="entry name" value="P-loop containing nucleotide triphosphate hydrolases"/>
    <property type="match status" value="1"/>
</dbReference>
<keyword evidence="3 5" id="KW-0808">Transferase</keyword>
<dbReference type="PANTHER" id="PTHR12788:SF10">
    <property type="entry name" value="PROTEIN-TYROSINE SULFOTRANSFERASE"/>
    <property type="match status" value="1"/>
</dbReference>
<comment type="similarity">
    <text evidence="1 5">Belongs to the protein sulfotransferase family.</text>
</comment>
<name>A0A183K8D1_9TREM</name>
<organism evidence="8">
    <name type="scientific">Schistosoma curassoni</name>
    <dbReference type="NCBI Taxonomy" id="6186"/>
    <lineage>
        <taxon>Eukaryota</taxon>
        <taxon>Metazoa</taxon>
        <taxon>Spiralia</taxon>
        <taxon>Lophotrochozoa</taxon>
        <taxon>Platyhelminthes</taxon>
        <taxon>Trematoda</taxon>
        <taxon>Digenea</taxon>
        <taxon>Strigeidida</taxon>
        <taxon>Schistosomatoidea</taxon>
        <taxon>Schistosomatidae</taxon>
        <taxon>Schistosoma</taxon>
    </lineage>
</organism>
<keyword evidence="7" id="KW-1185">Reference proteome</keyword>
<evidence type="ECO:0000256" key="5">
    <source>
        <dbReference type="RuleBase" id="RU365018"/>
    </source>
</evidence>
<dbReference type="AlphaFoldDB" id="A0A183K8D1"/>
<evidence type="ECO:0000256" key="4">
    <source>
        <dbReference type="ARBA" id="ARBA00048460"/>
    </source>
</evidence>
<dbReference type="InterPro" id="IPR026634">
    <property type="entry name" value="TPST-like"/>
</dbReference>
<protein>
    <recommendedName>
        <fullName evidence="2 5">Protein-tyrosine sulfotransferase</fullName>
        <ecNumber evidence="2 5">2.8.2.20</ecNumber>
    </recommendedName>
</protein>
<evidence type="ECO:0000313" key="7">
    <source>
        <dbReference type="Proteomes" id="UP000279833"/>
    </source>
</evidence>
<evidence type="ECO:0000313" key="6">
    <source>
        <dbReference type="EMBL" id="VDP43765.1"/>
    </source>
</evidence>
<comment type="catalytic activity">
    <reaction evidence="4 5">
        <text>L-tyrosyl-[protein] + 3'-phosphoadenylyl sulfate = O-sulfo-L-tyrosine-[protein] + adenosine 3',5'-bisphosphate + H(+)</text>
        <dbReference type="Rhea" id="RHEA:16801"/>
        <dbReference type="Rhea" id="RHEA-COMP:10136"/>
        <dbReference type="Rhea" id="RHEA-COMP:11688"/>
        <dbReference type="ChEBI" id="CHEBI:15378"/>
        <dbReference type="ChEBI" id="CHEBI:46858"/>
        <dbReference type="ChEBI" id="CHEBI:58339"/>
        <dbReference type="ChEBI" id="CHEBI:58343"/>
        <dbReference type="ChEBI" id="CHEBI:65286"/>
        <dbReference type="EC" id="2.8.2.20"/>
    </reaction>
</comment>
<reference evidence="6 7" key="2">
    <citation type="submission" date="2018-11" db="EMBL/GenBank/DDBJ databases">
        <authorList>
            <consortium name="Pathogen Informatics"/>
        </authorList>
    </citation>
    <scope>NUCLEOTIDE SEQUENCE [LARGE SCALE GENOMIC DNA]</scope>
    <source>
        <strain evidence="6">Dakar</strain>
        <strain evidence="7">Dakar, Senegal</strain>
    </source>
</reference>
<dbReference type="EC" id="2.8.2.20" evidence="2 5"/>
<evidence type="ECO:0000313" key="8">
    <source>
        <dbReference type="WBParaSite" id="SCUD_0001126001-mRNA-1"/>
    </source>
</evidence>
<gene>
    <name evidence="6" type="ORF">SCUD_LOCUS11260</name>
</gene>
<evidence type="ECO:0000256" key="1">
    <source>
        <dbReference type="ARBA" id="ARBA00009988"/>
    </source>
</evidence>
<dbReference type="GO" id="GO:0008476">
    <property type="term" value="F:protein-tyrosine sulfotransferase activity"/>
    <property type="evidence" value="ECO:0007669"/>
    <property type="project" value="UniProtKB-EC"/>
</dbReference>
<reference evidence="8" key="1">
    <citation type="submission" date="2016-06" db="UniProtKB">
        <authorList>
            <consortium name="WormBaseParasite"/>
        </authorList>
    </citation>
    <scope>IDENTIFICATION</scope>
</reference>
<dbReference type="GO" id="GO:0005794">
    <property type="term" value="C:Golgi apparatus"/>
    <property type="evidence" value="ECO:0007669"/>
    <property type="project" value="UniProtKB-ARBA"/>
</dbReference>
<proteinExistence type="inferred from homology"/>
<evidence type="ECO:0000256" key="2">
    <source>
        <dbReference type="ARBA" id="ARBA00013262"/>
    </source>
</evidence>
<dbReference type="Pfam" id="PF13469">
    <property type="entry name" value="Sulfotransfer_3"/>
    <property type="match status" value="1"/>
</dbReference>
<dbReference type="STRING" id="6186.A0A183K8D1"/>
<dbReference type="PANTHER" id="PTHR12788">
    <property type="entry name" value="PROTEIN-TYROSINE SULFOTRANSFERASE 2"/>
    <property type="match status" value="1"/>
</dbReference>
<dbReference type="SUPFAM" id="SSF52540">
    <property type="entry name" value="P-loop containing nucleoside triphosphate hydrolases"/>
    <property type="match status" value="1"/>
</dbReference>
<dbReference type="EMBL" id="UZAK01034295">
    <property type="protein sequence ID" value="VDP43765.1"/>
    <property type="molecule type" value="Genomic_DNA"/>
</dbReference>
<accession>A0A183K8D1</accession>
<dbReference type="WBParaSite" id="SCUD_0001126001-mRNA-1">
    <property type="protein sequence ID" value="SCUD_0001126001-mRNA-1"/>
    <property type="gene ID" value="SCUD_0001126001"/>
</dbReference>
<evidence type="ECO:0000256" key="3">
    <source>
        <dbReference type="ARBA" id="ARBA00022679"/>
    </source>
</evidence>